<sequence>MNEKKWMSLLGLAYRARKVISGEELVVKEIRANRAKLVLLSKDASANTEKKITDKCHFYGVPLRKVENRSILGEAIGKEARVVVSIQDEGFAQKLNSLLD</sequence>
<dbReference type="NCBIfam" id="NF005825">
    <property type="entry name" value="PRK07714.1"/>
    <property type="match status" value="1"/>
</dbReference>
<gene>
    <name evidence="2" type="ORF">CYL18_08065</name>
</gene>
<dbReference type="AlphaFoldDB" id="A0A2S7N1T0"/>
<dbReference type="RefSeq" id="WP_104849076.1">
    <property type="nucleotide sequence ID" value="NZ_PKOZ01000003.1"/>
</dbReference>
<protein>
    <recommendedName>
        <fullName evidence="1">Ribosomal protein eL8/eL30/eS12/Gadd45 domain-containing protein</fullName>
    </recommendedName>
</protein>
<keyword evidence="3" id="KW-1185">Reference proteome</keyword>
<dbReference type="OrthoDB" id="9794863at2"/>
<dbReference type="EMBL" id="PKOZ01000003">
    <property type="protein sequence ID" value="PQD95935.1"/>
    <property type="molecule type" value="Genomic_DNA"/>
</dbReference>
<evidence type="ECO:0000313" key="3">
    <source>
        <dbReference type="Proteomes" id="UP000239663"/>
    </source>
</evidence>
<dbReference type="SUPFAM" id="SSF55315">
    <property type="entry name" value="L30e-like"/>
    <property type="match status" value="1"/>
</dbReference>
<comment type="caution">
    <text evidence="2">The sequence shown here is derived from an EMBL/GenBank/DDBJ whole genome shotgun (WGS) entry which is preliminary data.</text>
</comment>
<proteinExistence type="predicted"/>
<evidence type="ECO:0000259" key="1">
    <source>
        <dbReference type="Pfam" id="PF01248"/>
    </source>
</evidence>
<feature type="domain" description="Ribosomal protein eL8/eL30/eS12/Gadd45" evidence="1">
    <location>
        <begin position="5"/>
        <end position="95"/>
    </location>
</feature>
<accession>A0A2S7N1T0</accession>
<dbReference type="Gene3D" id="3.30.1330.30">
    <property type="match status" value="1"/>
</dbReference>
<evidence type="ECO:0000313" key="2">
    <source>
        <dbReference type="EMBL" id="PQD95935.1"/>
    </source>
</evidence>
<dbReference type="Proteomes" id="UP000239663">
    <property type="component" value="Unassembled WGS sequence"/>
</dbReference>
<dbReference type="InterPro" id="IPR004038">
    <property type="entry name" value="Ribosomal_eL8/eL30/eS12/Gad45"/>
</dbReference>
<organism evidence="2 3">
    <name type="scientific">Pradoshia eiseniae</name>
    <dbReference type="NCBI Taxonomy" id="2064768"/>
    <lineage>
        <taxon>Bacteria</taxon>
        <taxon>Bacillati</taxon>
        <taxon>Bacillota</taxon>
        <taxon>Bacilli</taxon>
        <taxon>Bacillales</taxon>
        <taxon>Bacillaceae</taxon>
        <taxon>Pradoshia</taxon>
    </lineage>
</organism>
<name>A0A2S7N1T0_9BACI</name>
<dbReference type="Pfam" id="PF01248">
    <property type="entry name" value="Ribosomal_L7Ae"/>
    <property type="match status" value="1"/>
</dbReference>
<reference evidence="2 3" key="1">
    <citation type="submission" date="2017-12" db="EMBL/GenBank/DDBJ databases">
        <title>Taxonomic description and draft genome of Pradoshia cofamensis Gen. nov., sp. nov., a thermotolerant bacillale isolated from anterior gut of earthworm Eisenia fetida.</title>
        <authorList>
            <person name="Saha T."/>
            <person name="Chakraborty R."/>
        </authorList>
    </citation>
    <scope>NUCLEOTIDE SEQUENCE [LARGE SCALE GENOMIC DNA]</scope>
    <source>
        <strain evidence="2 3">EAG3</strain>
    </source>
</reference>
<dbReference type="InterPro" id="IPR029064">
    <property type="entry name" value="Ribosomal_eL30-like_sf"/>
</dbReference>